<comment type="catalytic activity">
    <reaction evidence="7">
        <text>L-aspartate + ATP = 4-phospho-L-aspartate + ADP</text>
        <dbReference type="Rhea" id="RHEA:23776"/>
        <dbReference type="ChEBI" id="CHEBI:29991"/>
        <dbReference type="ChEBI" id="CHEBI:30616"/>
        <dbReference type="ChEBI" id="CHEBI:57535"/>
        <dbReference type="ChEBI" id="CHEBI:456216"/>
        <dbReference type="EC" id="2.7.2.4"/>
    </reaction>
</comment>
<evidence type="ECO:0000256" key="1">
    <source>
        <dbReference type="ARBA" id="ARBA00010122"/>
    </source>
</evidence>
<evidence type="ECO:0000313" key="10">
    <source>
        <dbReference type="Proteomes" id="UP000035366"/>
    </source>
</evidence>
<keyword evidence="6" id="KW-0067">ATP-binding</keyword>
<dbReference type="InterPro" id="IPR001048">
    <property type="entry name" value="Asp/Glu/Uridylate_kinase"/>
</dbReference>
<dbReference type="PANTHER" id="PTHR21499">
    <property type="entry name" value="ASPARTATE KINASE"/>
    <property type="match status" value="1"/>
</dbReference>
<proteinExistence type="inferred from homology"/>
<dbReference type="Pfam" id="PF00696">
    <property type="entry name" value="AA_kinase"/>
    <property type="match status" value="1"/>
</dbReference>
<evidence type="ECO:0000259" key="8">
    <source>
        <dbReference type="Pfam" id="PF00696"/>
    </source>
</evidence>
<dbReference type="EMBL" id="CP011497">
    <property type="protein sequence ID" value="AKJ14866.1"/>
    <property type="molecule type" value="Genomic_DNA"/>
</dbReference>
<dbReference type="EC" id="2.7.2.4" evidence="2"/>
<reference evidence="9 10" key="1">
    <citation type="journal article" date="2015" name="ISME J.">
        <title>Draft Genome Sequence of Streptomyces incarnatus NRRL8089, which Produces the Nucleoside Antibiotic Sinefungin.</title>
        <authorList>
            <person name="Oshima K."/>
            <person name="Hattori M."/>
            <person name="Shimizu H."/>
            <person name="Fukuda K."/>
            <person name="Nemoto M."/>
            <person name="Inagaki K."/>
            <person name="Tamura T."/>
        </authorList>
    </citation>
    <scope>NUCLEOTIDE SEQUENCE [LARGE SCALE GENOMIC DNA]</scope>
    <source>
        <strain evidence="9 10">NRRL 8089</strain>
    </source>
</reference>
<dbReference type="InterPro" id="IPR036393">
    <property type="entry name" value="AceGlu_kinase-like_sf"/>
</dbReference>
<dbReference type="SUPFAM" id="SSF53633">
    <property type="entry name" value="Carbamate kinase-like"/>
    <property type="match status" value="1"/>
</dbReference>
<evidence type="ECO:0000256" key="5">
    <source>
        <dbReference type="ARBA" id="ARBA00022777"/>
    </source>
</evidence>
<keyword evidence="10" id="KW-1185">Reference proteome</keyword>
<comment type="similarity">
    <text evidence="1">Belongs to the aspartokinase family.</text>
</comment>
<name>A0ABM5TV11_9ACTN</name>
<evidence type="ECO:0000256" key="2">
    <source>
        <dbReference type="ARBA" id="ARBA00013059"/>
    </source>
</evidence>
<protein>
    <recommendedName>
        <fullName evidence="2">aspartate kinase</fullName>
        <ecNumber evidence="2">2.7.2.4</ecNumber>
    </recommendedName>
</protein>
<dbReference type="PANTHER" id="PTHR21499:SF3">
    <property type="entry name" value="ASPARTOKINASE"/>
    <property type="match status" value="1"/>
</dbReference>
<keyword evidence="5 9" id="KW-0418">Kinase</keyword>
<evidence type="ECO:0000256" key="3">
    <source>
        <dbReference type="ARBA" id="ARBA00022679"/>
    </source>
</evidence>
<dbReference type="RefSeq" id="WP_208902365.1">
    <property type="nucleotide sequence ID" value="NZ_CP011497.1"/>
</dbReference>
<evidence type="ECO:0000256" key="7">
    <source>
        <dbReference type="ARBA" id="ARBA00047872"/>
    </source>
</evidence>
<evidence type="ECO:0000256" key="4">
    <source>
        <dbReference type="ARBA" id="ARBA00022741"/>
    </source>
</evidence>
<dbReference type="Gene3D" id="3.40.1160.10">
    <property type="entry name" value="Acetylglutamate kinase-like"/>
    <property type="match status" value="1"/>
</dbReference>
<evidence type="ECO:0000256" key="6">
    <source>
        <dbReference type="ARBA" id="ARBA00022840"/>
    </source>
</evidence>
<feature type="domain" description="Aspartate/glutamate/uridylate kinase" evidence="8">
    <location>
        <begin position="14"/>
        <end position="239"/>
    </location>
</feature>
<gene>
    <name evidence="9" type="ORF">ABB07_33860</name>
</gene>
<evidence type="ECO:0000313" key="9">
    <source>
        <dbReference type="EMBL" id="AKJ14866.1"/>
    </source>
</evidence>
<dbReference type="Proteomes" id="UP000035366">
    <property type="component" value="Chromosome"/>
</dbReference>
<dbReference type="GO" id="GO:0016301">
    <property type="term" value="F:kinase activity"/>
    <property type="evidence" value="ECO:0007669"/>
    <property type="project" value="UniProtKB-KW"/>
</dbReference>
<organism evidence="9 10">
    <name type="scientific">Streptomyces incarnatus</name>
    <dbReference type="NCBI Taxonomy" id="665007"/>
    <lineage>
        <taxon>Bacteria</taxon>
        <taxon>Bacillati</taxon>
        <taxon>Actinomycetota</taxon>
        <taxon>Actinomycetes</taxon>
        <taxon>Kitasatosporales</taxon>
        <taxon>Streptomycetaceae</taxon>
        <taxon>Streptomyces</taxon>
    </lineage>
</organism>
<sequence length="378" mass="39339">MTASATPAVTHPPAVLKFGGSSFATPAAYGELAYSLSARLDAGGRRLAVVVSAMPGETERLRERLHTVDPHPTGDRVAGLLTLADTVSAHLLAAALHRLGRSATVLAGQRTGFTTEGPFMWARLSRTDPGPLRRALDEHEVVVVPGGQAVDAEGRPTWLGKNSSDLSAVAVAVAVGAGACEIHSDVEGIHSCDPHQVSGTRLLDQVSYADATAMSRHGAKVLHHRAVRLAERHGVSIVCRHNTPPFTEGTVIGPGAATADAVVLNLRSVVVAHPDGATADRAHRAFRAEGVDAIRLGDAPCVAVIGGYVDPVEVQRRHGVAPGRVVGIPVTEIRDGLATVHVAAGEAEAVRLARELHAGLPARPAPSRFHPHAEGVRA</sequence>
<keyword evidence="3" id="KW-0808">Transferase</keyword>
<keyword evidence="4" id="KW-0547">Nucleotide-binding</keyword>
<accession>A0ABM5TV11</accession>